<evidence type="ECO:0000256" key="1">
    <source>
        <dbReference type="SAM" id="MobiDB-lite"/>
    </source>
</evidence>
<name>A0A8W8IPJ1_MAGGI</name>
<organism evidence="3 4">
    <name type="scientific">Magallana gigas</name>
    <name type="common">Pacific oyster</name>
    <name type="synonym">Crassostrea gigas</name>
    <dbReference type="NCBI Taxonomy" id="29159"/>
    <lineage>
        <taxon>Eukaryota</taxon>
        <taxon>Metazoa</taxon>
        <taxon>Spiralia</taxon>
        <taxon>Lophotrochozoa</taxon>
        <taxon>Mollusca</taxon>
        <taxon>Bivalvia</taxon>
        <taxon>Autobranchia</taxon>
        <taxon>Pteriomorphia</taxon>
        <taxon>Ostreida</taxon>
        <taxon>Ostreoidea</taxon>
        <taxon>Ostreidae</taxon>
        <taxon>Magallana</taxon>
    </lineage>
</organism>
<keyword evidence="4" id="KW-1185">Reference proteome</keyword>
<accession>A0A8W8IPJ1</accession>
<feature type="compositionally biased region" description="Polar residues" evidence="1">
    <location>
        <begin position="399"/>
        <end position="419"/>
    </location>
</feature>
<dbReference type="PROSITE" id="PS51838">
    <property type="entry name" value="HDAG"/>
    <property type="match status" value="1"/>
</dbReference>
<dbReference type="OrthoDB" id="2135488at2759"/>
<dbReference type="KEGG" id="crg:105341883"/>
<proteinExistence type="predicted"/>
<dbReference type="GO" id="GO:0032021">
    <property type="term" value="C:NELF complex"/>
    <property type="evidence" value="ECO:0007669"/>
    <property type="project" value="TreeGrafter"/>
</dbReference>
<evidence type="ECO:0000313" key="3">
    <source>
        <dbReference type="EnsemblMetazoa" id="G14860.1:cds"/>
    </source>
</evidence>
<dbReference type="RefSeq" id="XP_034327523.1">
    <property type="nucleotide sequence ID" value="XM_034471632.2"/>
</dbReference>
<feature type="region of interest" description="Disordered" evidence="1">
    <location>
        <begin position="350"/>
        <end position="374"/>
    </location>
</feature>
<dbReference type="Pfam" id="PF23553">
    <property type="entry name" value="NELF-A_N"/>
    <property type="match status" value="1"/>
</dbReference>
<feature type="region of interest" description="Disordered" evidence="1">
    <location>
        <begin position="207"/>
        <end position="250"/>
    </location>
</feature>
<dbReference type="InterPro" id="IPR037517">
    <property type="entry name" value="HDAG_dom"/>
</dbReference>
<feature type="compositionally biased region" description="Basic and acidic residues" evidence="1">
    <location>
        <begin position="278"/>
        <end position="293"/>
    </location>
</feature>
<dbReference type="EnsemblMetazoa" id="G14860.1">
    <property type="protein sequence ID" value="G14860.1:cds"/>
    <property type="gene ID" value="G14860"/>
</dbReference>
<dbReference type="InterPro" id="IPR056557">
    <property type="entry name" value="NELF-A_N"/>
</dbReference>
<feature type="compositionally biased region" description="Low complexity" evidence="1">
    <location>
        <begin position="420"/>
        <end position="433"/>
    </location>
</feature>
<evidence type="ECO:0000259" key="2">
    <source>
        <dbReference type="PROSITE" id="PS51838"/>
    </source>
</evidence>
<feature type="domain" description="HDAg" evidence="2">
    <location>
        <begin position="87"/>
        <end position="250"/>
    </location>
</feature>
<reference evidence="3" key="1">
    <citation type="submission" date="2022-08" db="UniProtKB">
        <authorList>
            <consortium name="EnsemblMetazoa"/>
        </authorList>
    </citation>
    <scope>IDENTIFICATION</scope>
    <source>
        <strain evidence="3">05x7-T-G4-1.051#20</strain>
    </source>
</reference>
<feature type="region of interest" description="Disordered" evidence="1">
    <location>
        <begin position="271"/>
        <end position="308"/>
    </location>
</feature>
<dbReference type="OMA" id="PLECHYL"/>
<dbReference type="GeneID" id="105341883"/>
<feature type="compositionally biased region" description="Low complexity" evidence="1">
    <location>
        <begin position="361"/>
        <end position="374"/>
    </location>
</feature>
<dbReference type="GO" id="GO:0034244">
    <property type="term" value="P:negative regulation of transcription elongation by RNA polymerase II"/>
    <property type="evidence" value="ECO:0007669"/>
    <property type="project" value="TreeGrafter"/>
</dbReference>
<feature type="region of interest" description="Disordered" evidence="1">
    <location>
        <begin position="399"/>
        <end position="436"/>
    </location>
</feature>
<dbReference type="AlphaFoldDB" id="A0A8W8IPJ1"/>
<dbReference type="InterPro" id="IPR052828">
    <property type="entry name" value="NELF-A_domain"/>
</dbReference>
<dbReference type="Proteomes" id="UP000005408">
    <property type="component" value="Unassembled WGS sequence"/>
</dbReference>
<dbReference type="PANTHER" id="PTHR13328:SF4">
    <property type="entry name" value="NEGATIVE ELONGATION FACTOR A"/>
    <property type="match status" value="1"/>
</dbReference>
<dbReference type="EnsemblMetazoa" id="G14860.2">
    <property type="protein sequence ID" value="G14860.2:cds"/>
    <property type="gene ID" value="G14860"/>
</dbReference>
<protein>
    <recommendedName>
        <fullName evidence="2">HDAg domain-containing protein</fullName>
    </recommendedName>
</protein>
<dbReference type="PANTHER" id="PTHR13328">
    <property type="entry name" value="NEGATIVE ELONGATION FACTOR A NELF-A"/>
    <property type="match status" value="1"/>
</dbReference>
<sequence length="532" mass="58246">MASGDTALWLHNKLGSTDDLWSGKTICSQLSQNKLQSIHACFHTLQPHVKVKLMLSFLHIPRRNVEQWKGDMEDILAQATHFDTDQWVSAIAEILQSYPSTGCLNLEIDNSNSTFMEILTDLSKVVKKCASVRMLPMECQFLNKTALVAATGPLPQPVKHFALKRKPKSAILRAELLQKSSEVASNKKNNAPNSVPYKVRSFAKKMDDSTPLKGLPGRTPPSAGFRSPGTVMGRSNSLQGTPLGGHRQNSLKKEGGIKLLDIEALPLGPKEAKRRKKIQEMEEMEQRKKEKEAAAAAGTNPTTASYTPDYAAGLVSPAPSKLSAPTTVLPGGTTISLAAPTPTVTYVPPAASRLTAPTPPSSFVSPVTATQQQARDNLQQQLEQQLGQSQIRTQTAIQSNQPQTTLQTNVQKPSNQNTLPQSQATAAAAPPQQKKGLSLTKEQMLEAQEMFRTSNKVTRPEKALILGFMAGSRDNPCPQQGNVLSIRLSENKEILQQADGSTKTMLADIFFQMNYETGEWKRIKKYRECPET</sequence>
<evidence type="ECO:0000313" key="4">
    <source>
        <dbReference type="Proteomes" id="UP000005408"/>
    </source>
</evidence>